<dbReference type="EMBL" id="BK015224">
    <property type="protein sequence ID" value="DAD96781.1"/>
    <property type="molecule type" value="Genomic_DNA"/>
</dbReference>
<keyword evidence="1" id="KW-1133">Transmembrane helix</keyword>
<evidence type="ECO:0000256" key="1">
    <source>
        <dbReference type="SAM" id="Phobius"/>
    </source>
</evidence>
<feature type="transmembrane region" description="Helical" evidence="1">
    <location>
        <begin position="6"/>
        <end position="27"/>
    </location>
</feature>
<keyword evidence="1" id="KW-0812">Transmembrane</keyword>
<name>A0A8S5NPP5_9CAUD</name>
<keyword evidence="1" id="KW-0472">Membrane</keyword>
<proteinExistence type="predicted"/>
<accession>A0A8S5NPP5</accession>
<reference evidence="2" key="1">
    <citation type="journal article" date="2021" name="Proc. Natl. Acad. Sci. U.S.A.">
        <title>A Catalog of Tens of Thousands of Viruses from Human Metagenomes Reveals Hidden Associations with Chronic Diseases.</title>
        <authorList>
            <person name="Tisza M.J."/>
            <person name="Buck C.B."/>
        </authorList>
    </citation>
    <scope>NUCLEOTIDE SEQUENCE</scope>
    <source>
        <strain evidence="2">CtdDI2</strain>
    </source>
</reference>
<evidence type="ECO:0000313" key="2">
    <source>
        <dbReference type="EMBL" id="DAD96781.1"/>
    </source>
</evidence>
<protein>
    <submittedName>
        <fullName evidence="2">Uncharacterized protein</fullName>
    </submittedName>
</protein>
<organism evidence="2">
    <name type="scientific">Podoviridae sp. ctdDI2</name>
    <dbReference type="NCBI Taxonomy" id="2826567"/>
    <lineage>
        <taxon>Viruses</taxon>
        <taxon>Duplodnaviria</taxon>
        <taxon>Heunggongvirae</taxon>
        <taxon>Uroviricota</taxon>
        <taxon>Caudoviricetes</taxon>
    </lineage>
</organism>
<sequence>MPPLFSSLYISIIINLLSIKLIIAELLSCYSLRSIY</sequence>